<name>A0A517YXJ2_9BACT</name>
<dbReference type="InterPro" id="IPR000182">
    <property type="entry name" value="GNAT_dom"/>
</dbReference>
<protein>
    <recommendedName>
        <fullName evidence="1">N-acetyltransferase domain-containing protein</fullName>
    </recommendedName>
</protein>
<keyword evidence="3" id="KW-1185">Reference proteome</keyword>
<dbReference type="InterPro" id="IPR016181">
    <property type="entry name" value="Acyl_CoA_acyltransferase"/>
</dbReference>
<dbReference type="Pfam" id="PF13302">
    <property type="entry name" value="Acetyltransf_3"/>
    <property type="match status" value="1"/>
</dbReference>
<dbReference type="KEGG" id="pcor:KS4_30100"/>
<dbReference type="SUPFAM" id="SSF55729">
    <property type="entry name" value="Acyl-CoA N-acyltransferases (Nat)"/>
    <property type="match status" value="1"/>
</dbReference>
<gene>
    <name evidence="2" type="ORF">KS4_30100</name>
</gene>
<feature type="domain" description="N-acetyltransferase" evidence="1">
    <location>
        <begin position="62"/>
        <end position="193"/>
    </location>
</feature>
<dbReference type="EMBL" id="CP036425">
    <property type="protein sequence ID" value="QDU34933.1"/>
    <property type="molecule type" value="Genomic_DNA"/>
</dbReference>
<proteinExistence type="predicted"/>
<accession>A0A517YXJ2</accession>
<evidence type="ECO:0000313" key="3">
    <source>
        <dbReference type="Proteomes" id="UP000317369"/>
    </source>
</evidence>
<dbReference type="Gene3D" id="3.40.630.30">
    <property type="match status" value="1"/>
</dbReference>
<evidence type="ECO:0000313" key="2">
    <source>
        <dbReference type="EMBL" id="QDU34933.1"/>
    </source>
</evidence>
<dbReference type="AlphaFoldDB" id="A0A517YXJ2"/>
<sequence>MRASRQAQKQTGEILKPLRSRTHNAAPHRFSEFLGVEKNGVSGRPTSTLYDTKVVLSTGEFNLRPQSHQDLPEMIEFERDPILMKYFGGVVTPERATLRFNLARWHYHAFGYTVFTALRRPKNQFAGFAGLSHLNFDFSSEHTELIVCLTKPNWDHHIAMDLSKSLLNYAFKKLGKKAVYMRFEKRNYPAWKAVVRDFEFTDVPETLYRTFNNRTYELLRITPELLTR</sequence>
<dbReference type="Proteomes" id="UP000317369">
    <property type="component" value="Chromosome"/>
</dbReference>
<organism evidence="2 3">
    <name type="scientific">Poriferisphaera corsica</name>
    <dbReference type="NCBI Taxonomy" id="2528020"/>
    <lineage>
        <taxon>Bacteria</taxon>
        <taxon>Pseudomonadati</taxon>
        <taxon>Planctomycetota</taxon>
        <taxon>Phycisphaerae</taxon>
        <taxon>Phycisphaerales</taxon>
        <taxon>Phycisphaeraceae</taxon>
        <taxon>Poriferisphaera</taxon>
    </lineage>
</organism>
<dbReference type="RefSeq" id="WP_145079493.1">
    <property type="nucleotide sequence ID" value="NZ_CP036425.1"/>
</dbReference>
<evidence type="ECO:0000259" key="1">
    <source>
        <dbReference type="Pfam" id="PF13302"/>
    </source>
</evidence>
<dbReference type="OrthoDB" id="9788916at2"/>
<dbReference type="GO" id="GO:0016747">
    <property type="term" value="F:acyltransferase activity, transferring groups other than amino-acyl groups"/>
    <property type="evidence" value="ECO:0007669"/>
    <property type="project" value="InterPro"/>
</dbReference>
<reference evidence="2 3" key="1">
    <citation type="submission" date="2019-02" db="EMBL/GenBank/DDBJ databases">
        <title>Deep-cultivation of Planctomycetes and their phenomic and genomic characterization uncovers novel biology.</title>
        <authorList>
            <person name="Wiegand S."/>
            <person name="Jogler M."/>
            <person name="Boedeker C."/>
            <person name="Pinto D."/>
            <person name="Vollmers J."/>
            <person name="Rivas-Marin E."/>
            <person name="Kohn T."/>
            <person name="Peeters S.H."/>
            <person name="Heuer A."/>
            <person name="Rast P."/>
            <person name="Oberbeckmann S."/>
            <person name="Bunk B."/>
            <person name="Jeske O."/>
            <person name="Meyerdierks A."/>
            <person name="Storesund J.E."/>
            <person name="Kallscheuer N."/>
            <person name="Luecker S."/>
            <person name="Lage O.M."/>
            <person name="Pohl T."/>
            <person name="Merkel B.J."/>
            <person name="Hornburger P."/>
            <person name="Mueller R.-W."/>
            <person name="Bruemmer F."/>
            <person name="Labrenz M."/>
            <person name="Spormann A.M."/>
            <person name="Op den Camp H."/>
            <person name="Overmann J."/>
            <person name="Amann R."/>
            <person name="Jetten M.S.M."/>
            <person name="Mascher T."/>
            <person name="Medema M.H."/>
            <person name="Devos D.P."/>
            <person name="Kaster A.-K."/>
            <person name="Ovreas L."/>
            <person name="Rohde M."/>
            <person name="Galperin M.Y."/>
            <person name="Jogler C."/>
        </authorList>
    </citation>
    <scope>NUCLEOTIDE SEQUENCE [LARGE SCALE GENOMIC DNA]</scope>
    <source>
        <strain evidence="2 3">KS4</strain>
    </source>
</reference>